<evidence type="ECO:0000256" key="1">
    <source>
        <dbReference type="ARBA" id="ARBA00004651"/>
    </source>
</evidence>
<dbReference type="Gene3D" id="1.20.1250.20">
    <property type="entry name" value="MFS general substrate transporter like domains"/>
    <property type="match status" value="1"/>
</dbReference>
<feature type="transmembrane region" description="Helical" evidence="7">
    <location>
        <begin position="85"/>
        <end position="108"/>
    </location>
</feature>
<evidence type="ECO:0000259" key="8">
    <source>
        <dbReference type="PROSITE" id="PS50850"/>
    </source>
</evidence>
<dbReference type="PANTHER" id="PTHR48023:SF4">
    <property type="entry name" value="D-XYLOSE-PROTON SYMPORTER-LIKE 2"/>
    <property type="match status" value="1"/>
</dbReference>
<comment type="subcellular location">
    <subcellularLocation>
        <location evidence="1">Cell membrane</location>
        <topology evidence="1">Multi-pass membrane protein</topology>
    </subcellularLocation>
</comment>
<dbReference type="Pfam" id="PF00083">
    <property type="entry name" value="Sugar_tr"/>
    <property type="match status" value="1"/>
</dbReference>
<organism evidence="9 10">
    <name type="scientific">Saccharopolyspora thermophila</name>
    <dbReference type="NCBI Taxonomy" id="89367"/>
    <lineage>
        <taxon>Bacteria</taxon>
        <taxon>Bacillati</taxon>
        <taxon>Actinomycetota</taxon>
        <taxon>Actinomycetes</taxon>
        <taxon>Pseudonocardiales</taxon>
        <taxon>Pseudonocardiaceae</taxon>
        <taxon>Saccharopolyspora</taxon>
    </lineage>
</organism>
<feature type="transmembrane region" description="Helical" evidence="7">
    <location>
        <begin position="48"/>
        <end position="73"/>
    </location>
</feature>
<keyword evidence="5 7" id="KW-1133">Transmembrane helix</keyword>
<accession>A0ABN1D6I1</accession>
<comment type="caution">
    <text evidence="9">The sequence shown here is derived from an EMBL/GenBank/DDBJ whole genome shotgun (WGS) entry which is preliminary data.</text>
</comment>
<keyword evidence="10" id="KW-1185">Reference proteome</keyword>
<dbReference type="Proteomes" id="UP001500220">
    <property type="component" value="Unassembled WGS sequence"/>
</dbReference>
<gene>
    <name evidence="9" type="ORF">GCM10009545_42480</name>
</gene>
<name>A0ABN1D6I1_9PSEU</name>
<feature type="transmembrane region" description="Helical" evidence="7">
    <location>
        <begin position="114"/>
        <end position="136"/>
    </location>
</feature>
<evidence type="ECO:0000256" key="3">
    <source>
        <dbReference type="ARBA" id="ARBA00022448"/>
    </source>
</evidence>
<evidence type="ECO:0000256" key="5">
    <source>
        <dbReference type="ARBA" id="ARBA00022989"/>
    </source>
</evidence>
<protein>
    <recommendedName>
        <fullName evidence="8">Major facilitator superfamily (MFS) profile domain-containing protein</fullName>
    </recommendedName>
</protein>
<keyword evidence="6 7" id="KW-0472">Membrane</keyword>
<sequence length="156" mass="16660">MLATFVGIYLLGRVNRRPMLLVGQAGTVTALLLVAVVSLVVPEGTTRALLVLALTVTFLAFQQGATSPVTWLMLAEIFPLKMRGFAFGIASLTLWATNFAVGLTFPVLVAELGIAATFGVFVVVGVVAIAFVARFVPETRGRSLESLESELRARYS</sequence>
<evidence type="ECO:0000256" key="4">
    <source>
        <dbReference type="ARBA" id="ARBA00022692"/>
    </source>
</evidence>
<feature type="transmembrane region" description="Helical" evidence="7">
    <location>
        <begin position="20"/>
        <end position="42"/>
    </location>
</feature>
<dbReference type="PROSITE" id="PS50850">
    <property type="entry name" value="MFS"/>
    <property type="match status" value="1"/>
</dbReference>
<dbReference type="SUPFAM" id="SSF103473">
    <property type="entry name" value="MFS general substrate transporter"/>
    <property type="match status" value="1"/>
</dbReference>
<dbReference type="InterPro" id="IPR050820">
    <property type="entry name" value="MFS_Sugar_Transporter"/>
</dbReference>
<dbReference type="InterPro" id="IPR036259">
    <property type="entry name" value="MFS_trans_sf"/>
</dbReference>
<dbReference type="InterPro" id="IPR005828">
    <property type="entry name" value="MFS_sugar_transport-like"/>
</dbReference>
<evidence type="ECO:0000256" key="6">
    <source>
        <dbReference type="ARBA" id="ARBA00023136"/>
    </source>
</evidence>
<dbReference type="PANTHER" id="PTHR48023">
    <property type="entry name" value="D-XYLOSE-PROTON SYMPORTER-LIKE 2"/>
    <property type="match status" value="1"/>
</dbReference>
<keyword evidence="4 7" id="KW-0812">Transmembrane</keyword>
<keyword evidence="3" id="KW-0813">Transport</keyword>
<reference evidence="9 10" key="1">
    <citation type="journal article" date="2019" name="Int. J. Syst. Evol. Microbiol.">
        <title>The Global Catalogue of Microorganisms (GCM) 10K type strain sequencing project: providing services to taxonomists for standard genome sequencing and annotation.</title>
        <authorList>
            <consortium name="The Broad Institute Genomics Platform"/>
            <consortium name="The Broad Institute Genome Sequencing Center for Infectious Disease"/>
            <person name="Wu L."/>
            <person name="Ma J."/>
        </authorList>
    </citation>
    <scope>NUCLEOTIDE SEQUENCE [LARGE SCALE GENOMIC DNA]</scope>
    <source>
        <strain evidence="9 10">JCM 10664</strain>
    </source>
</reference>
<dbReference type="InterPro" id="IPR020846">
    <property type="entry name" value="MFS_dom"/>
</dbReference>
<evidence type="ECO:0000256" key="7">
    <source>
        <dbReference type="SAM" id="Phobius"/>
    </source>
</evidence>
<feature type="domain" description="Major facilitator superfamily (MFS) profile" evidence="8">
    <location>
        <begin position="1"/>
        <end position="140"/>
    </location>
</feature>
<comment type="similarity">
    <text evidence="2">Belongs to the major facilitator superfamily. Sugar transporter (TC 2.A.1.1) family.</text>
</comment>
<evidence type="ECO:0000256" key="2">
    <source>
        <dbReference type="ARBA" id="ARBA00010992"/>
    </source>
</evidence>
<evidence type="ECO:0000313" key="9">
    <source>
        <dbReference type="EMBL" id="GAA0535392.1"/>
    </source>
</evidence>
<evidence type="ECO:0000313" key="10">
    <source>
        <dbReference type="Proteomes" id="UP001500220"/>
    </source>
</evidence>
<proteinExistence type="inferred from homology"/>
<dbReference type="EMBL" id="BAAAHC010000019">
    <property type="protein sequence ID" value="GAA0535392.1"/>
    <property type="molecule type" value="Genomic_DNA"/>
</dbReference>